<dbReference type="InterPro" id="IPR017853">
    <property type="entry name" value="GH"/>
</dbReference>
<dbReference type="InterPro" id="IPR031728">
    <property type="entry name" value="GlcAase_C"/>
</dbReference>
<dbReference type="PANTHER" id="PTHR36183">
    <property type="entry name" value="BETA-GLUCURONIDASE"/>
    <property type="match status" value="1"/>
</dbReference>
<dbReference type="PANTHER" id="PTHR36183:SF2">
    <property type="entry name" value="BETA-GLUCURONIDASE C-TERMINAL DOMAIN-CONTAINING PROTEIN"/>
    <property type="match status" value="1"/>
</dbReference>
<reference evidence="4" key="2">
    <citation type="submission" date="2015-01" db="EMBL/GenBank/DDBJ databases">
        <title>Evolutionary Origins and Diversification of the Mycorrhizal Mutualists.</title>
        <authorList>
            <consortium name="DOE Joint Genome Institute"/>
            <consortium name="Mycorrhizal Genomics Consortium"/>
            <person name="Kohler A."/>
            <person name="Kuo A."/>
            <person name="Nagy L.G."/>
            <person name="Floudas D."/>
            <person name="Copeland A."/>
            <person name="Barry K.W."/>
            <person name="Cichocki N."/>
            <person name="Veneault-Fourrey C."/>
            <person name="LaButti K."/>
            <person name="Lindquist E.A."/>
            <person name="Lipzen A."/>
            <person name="Lundell T."/>
            <person name="Morin E."/>
            <person name="Murat C."/>
            <person name="Riley R."/>
            <person name="Ohm R."/>
            <person name="Sun H."/>
            <person name="Tunlid A."/>
            <person name="Henrissat B."/>
            <person name="Grigoriev I.V."/>
            <person name="Hibbett D.S."/>
            <person name="Martin F."/>
        </authorList>
    </citation>
    <scope>NUCLEOTIDE SEQUENCE [LARGE SCALE GENOMIC DNA]</scope>
    <source>
        <strain evidence="4">Marx 270</strain>
    </source>
</reference>
<gene>
    <name evidence="3" type="ORF">M404DRAFT_146568</name>
</gene>
<accession>A0A0C3P651</accession>
<dbReference type="InParanoid" id="A0A0C3P651"/>
<dbReference type="AlphaFoldDB" id="A0A0C3P651"/>
<dbReference type="OrthoDB" id="2796951at2759"/>
<keyword evidence="1" id="KW-0732">Signal</keyword>
<dbReference type="Proteomes" id="UP000054217">
    <property type="component" value="Unassembled WGS sequence"/>
</dbReference>
<proteinExistence type="predicted"/>
<evidence type="ECO:0000313" key="4">
    <source>
        <dbReference type="Proteomes" id="UP000054217"/>
    </source>
</evidence>
<sequence>MAPIHSFILPTLRPSFLSLSLIFVLLSAFFCSGYASQVPVPVTVQQGGVSGTIVQDNFLGISFELYPFNTLWGESPQQMPTAMENYLSNLRARIHSPLRIRIGGNSMDSAVYVPTQTEMIIVTGDPAADPDDVPVDFGPMLFTVLDAMENVVGQMEFIVGLSMRSSSDTNAVEVARDTRKILGYRLDAMLLGNEPDLYATNGVHPGYTIPEYITDIGTMLQDLRNSPYGDLVPDTIVGGPTICCDWNLSDVLAAGLSTYPYKYYTVQHYAKSICSGPNASNQNITYFVSHMNVPTYTNWQKQGVQMASDAAIPVLVTEYNTVSCGGSNISDTFAATLWAIDAGLNFASSGMSGAYIHTREYGILYNLFDPPSPETSTEPNWRTGSPYYAALFLSETFIAGGSIVVDLNLDNSIYDPAATVAGYAIYDRAGMKAKRLVFFNYYRADDAGSESAARNFTLEGGLATTAGVRVLAAPSIYERTDISWAGQTVGLNGELDGTQTTNYYYNCAMGCNITVPGPGAALVLLDDVPEDSEFFIGSSTVAPLS</sequence>
<keyword evidence="3" id="KW-0378">Hydrolase</keyword>
<reference evidence="3 4" key="1">
    <citation type="submission" date="2014-04" db="EMBL/GenBank/DDBJ databases">
        <authorList>
            <consortium name="DOE Joint Genome Institute"/>
            <person name="Kuo A."/>
            <person name="Kohler A."/>
            <person name="Costa M.D."/>
            <person name="Nagy L.G."/>
            <person name="Floudas D."/>
            <person name="Copeland A."/>
            <person name="Barry K.W."/>
            <person name="Cichocki N."/>
            <person name="Veneault-Fourrey C."/>
            <person name="LaButti K."/>
            <person name="Lindquist E.A."/>
            <person name="Lipzen A."/>
            <person name="Lundell T."/>
            <person name="Morin E."/>
            <person name="Murat C."/>
            <person name="Sun H."/>
            <person name="Tunlid A."/>
            <person name="Henrissat B."/>
            <person name="Grigoriev I.V."/>
            <person name="Hibbett D.S."/>
            <person name="Martin F."/>
            <person name="Nordberg H.P."/>
            <person name="Cantor M.N."/>
            <person name="Hua S.X."/>
        </authorList>
    </citation>
    <scope>NUCLEOTIDE SEQUENCE [LARGE SCALE GENOMIC DNA]</scope>
    <source>
        <strain evidence="3 4">Marx 270</strain>
    </source>
</reference>
<feature type="signal peptide" evidence="1">
    <location>
        <begin position="1"/>
        <end position="35"/>
    </location>
</feature>
<dbReference type="Gene3D" id="3.20.20.80">
    <property type="entry name" value="Glycosidases"/>
    <property type="match status" value="1"/>
</dbReference>
<dbReference type="STRING" id="870435.A0A0C3P651"/>
<dbReference type="InterPro" id="IPR052974">
    <property type="entry name" value="GH79_Enzymes"/>
</dbReference>
<keyword evidence="4" id="KW-1185">Reference proteome</keyword>
<dbReference type="Pfam" id="PF16862">
    <property type="entry name" value="Glyco_hydro_79C"/>
    <property type="match status" value="1"/>
</dbReference>
<feature type="chain" id="PRO_5002167765" evidence="1">
    <location>
        <begin position="36"/>
        <end position="545"/>
    </location>
</feature>
<evidence type="ECO:0000256" key="1">
    <source>
        <dbReference type="SAM" id="SignalP"/>
    </source>
</evidence>
<dbReference type="EMBL" id="KN831978">
    <property type="protein sequence ID" value="KIO03016.1"/>
    <property type="molecule type" value="Genomic_DNA"/>
</dbReference>
<evidence type="ECO:0000259" key="2">
    <source>
        <dbReference type="Pfam" id="PF16862"/>
    </source>
</evidence>
<feature type="domain" description="Beta-glucuronidase C-terminal" evidence="2">
    <location>
        <begin position="422"/>
        <end position="522"/>
    </location>
</feature>
<name>A0A0C3P651_PISTI</name>
<evidence type="ECO:0000313" key="3">
    <source>
        <dbReference type="EMBL" id="KIO03016.1"/>
    </source>
</evidence>
<dbReference type="GO" id="GO:0016787">
    <property type="term" value="F:hydrolase activity"/>
    <property type="evidence" value="ECO:0007669"/>
    <property type="project" value="UniProtKB-KW"/>
</dbReference>
<protein>
    <submittedName>
        <fullName evidence="3">Glycoside hydrolase family 79 protein</fullName>
    </submittedName>
</protein>
<dbReference type="HOGENOM" id="CLU_023945_1_0_1"/>
<dbReference type="InterPro" id="IPR013780">
    <property type="entry name" value="Glyco_hydro_b"/>
</dbReference>
<dbReference type="SUPFAM" id="SSF51445">
    <property type="entry name" value="(Trans)glycosidases"/>
    <property type="match status" value="1"/>
</dbReference>
<organism evidence="3 4">
    <name type="scientific">Pisolithus tinctorius Marx 270</name>
    <dbReference type="NCBI Taxonomy" id="870435"/>
    <lineage>
        <taxon>Eukaryota</taxon>
        <taxon>Fungi</taxon>
        <taxon>Dikarya</taxon>
        <taxon>Basidiomycota</taxon>
        <taxon>Agaricomycotina</taxon>
        <taxon>Agaricomycetes</taxon>
        <taxon>Agaricomycetidae</taxon>
        <taxon>Boletales</taxon>
        <taxon>Sclerodermatineae</taxon>
        <taxon>Pisolithaceae</taxon>
        <taxon>Pisolithus</taxon>
    </lineage>
</organism>
<dbReference type="Gene3D" id="2.60.40.1180">
    <property type="entry name" value="Golgi alpha-mannosidase II"/>
    <property type="match status" value="1"/>
</dbReference>